<protein>
    <submittedName>
        <fullName evidence="2">Uncharacterized protein</fullName>
    </submittedName>
</protein>
<dbReference type="AlphaFoldDB" id="A0A3D8RU65"/>
<dbReference type="Proteomes" id="UP000256645">
    <property type="component" value="Unassembled WGS sequence"/>
</dbReference>
<comment type="caution">
    <text evidence="2">The sequence shown here is derived from an EMBL/GenBank/DDBJ whole genome shotgun (WGS) entry which is preliminary data.</text>
</comment>
<evidence type="ECO:0000313" key="3">
    <source>
        <dbReference type="Proteomes" id="UP000256645"/>
    </source>
</evidence>
<evidence type="ECO:0000313" key="2">
    <source>
        <dbReference type="EMBL" id="RDW77599.1"/>
    </source>
</evidence>
<gene>
    <name evidence="2" type="ORF">BP6252_05652</name>
</gene>
<organism evidence="2 3">
    <name type="scientific">Coleophoma cylindrospora</name>
    <dbReference type="NCBI Taxonomy" id="1849047"/>
    <lineage>
        <taxon>Eukaryota</taxon>
        <taxon>Fungi</taxon>
        <taxon>Dikarya</taxon>
        <taxon>Ascomycota</taxon>
        <taxon>Pezizomycotina</taxon>
        <taxon>Leotiomycetes</taxon>
        <taxon>Helotiales</taxon>
        <taxon>Dermateaceae</taxon>
        <taxon>Coleophoma</taxon>
    </lineage>
</organism>
<name>A0A3D8RU65_9HELO</name>
<feature type="compositionally biased region" description="Polar residues" evidence="1">
    <location>
        <begin position="17"/>
        <end position="26"/>
    </location>
</feature>
<reference evidence="2 3" key="1">
    <citation type="journal article" date="2018" name="IMA Fungus">
        <title>IMA Genome-F 9: Draft genome sequence of Annulohypoxylon stygium, Aspergillus mulundensis, Berkeleyomyces basicola (syn. Thielaviopsis basicola), Ceratocystis smalleyi, two Cercospora beticola strains, Coleophoma cylindrospora, Fusarium fracticaudum, Phialophora cf. hyalina, and Morchella septimelata.</title>
        <authorList>
            <person name="Wingfield B.D."/>
            <person name="Bills G.F."/>
            <person name="Dong Y."/>
            <person name="Huang W."/>
            <person name="Nel W.J."/>
            <person name="Swalarsk-Parry B.S."/>
            <person name="Vaghefi N."/>
            <person name="Wilken P.M."/>
            <person name="An Z."/>
            <person name="de Beer Z.W."/>
            <person name="De Vos L."/>
            <person name="Chen L."/>
            <person name="Duong T.A."/>
            <person name="Gao Y."/>
            <person name="Hammerbacher A."/>
            <person name="Kikkert J.R."/>
            <person name="Li Y."/>
            <person name="Li H."/>
            <person name="Li K."/>
            <person name="Li Q."/>
            <person name="Liu X."/>
            <person name="Ma X."/>
            <person name="Naidoo K."/>
            <person name="Pethybridge S.J."/>
            <person name="Sun J."/>
            <person name="Steenkamp E.T."/>
            <person name="van der Nest M.A."/>
            <person name="van Wyk S."/>
            <person name="Wingfield M.J."/>
            <person name="Xiong C."/>
            <person name="Yue Q."/>
            <person name="Zhang X."/>
        </authorList>
    </citation>
    <scope>NUCLEOTIDE SEQUENCE [LARGE SCALE GENOMIC DNA]</scope>
    <source>
        <strain evidence="2 3">BP6252</strain>
    </source>
</reference>
<proteinExistence type="predicted"/>
<feature type="region of interest" description="Disordered" evidence="1">
    <location>
        <begin position="1"/>
        <end position="29"/>
    </location>
</feature>
<accession>A0A3D8RU65</accession>
<dbReference type="OrthoDB" id="10325317at2759"/>
<sequence length="182" mass="20137">MSSSLLAFSINKHSKENSPTTASESGNEGYLQANPSCLIKPQAQVSENQPFQCKESLPASENLPTFENPDSDCDLNLPSSLQNKAACLSVSFTNLQAELASLERRIAYLSLKWMLLLDIGNSARAMMAEFADKHDDKEVKEYLDSGLVYNSDSFDKMLSPEDKKALQNFKKKCFPELAASLE</sequence>
<evidence type="ECO:0000256" key="1">
    <source>
        <dbReference type="SAM" id="MobiDB-lite"/>
    </source>
</evidence>
<keyword evidence="3" id="KW-1185">Reference proteome</keyword>
<dbReference type="EMBL" id="PDLM01000005">
    <property type="protein sequence ID" value="RDW77599.1"/>
    <property type="molecule type" value="Genomic_DNA"/>
</dbReference>